<feature type="transmembrane region" description="Helical" evidence="1">
    <location>
        <begin position="205"/>
        <end position="226"/>
    </location>
</feature>
<keyword evidence="4" id="KW-1185">Reference proteome</keyword>
<evidence type="ECO:0000313" key="4">
    <source>
        <dbReference type="Proteomes" id="UP000002051"/>
    </source>
</evidence>
<dbReference type="HOGENOM" id="CLU_883883_0_0_1"/>
<dbReference type="PaxDb" id="3880-AES92534"/>
<organism evidence="2 4">
    <name type="scientific">Medicago truncatula</name>
    <name type="common">Barrel medic</name>
    <name type="synonym">Medicago tribuloides</name>
    <dbReference type="NCBI Taxonomy" id="3880"/>
    <lineage>
        <taxon>Eukaryota</taxon>
        <taxon>Viridiplantae</taxon>
        <taxon>Streptophyta</taxon>
        <taxon>Embryophyta</taxon>
        <taxon>Tracheophyta</taxon>
        <taxon>Spermatophyta</taxon>
        <taxon>Magnoliopsida</taxon>
        <taxon>eudicotyledons</taxon>
        <taxon>Gunneridae</taxon>
        <taxon>Pentapetalae</taxon>
        <taxon>rosids</taxon>
        <taxon>fabids</taxon>
        <taxon>Fabales</taxon>
        <taxon>Fabaceae</taxon>
        <taxon>Papilionoideae</taxon>
        <taxon>50 kb inversion clade</taxon>
        <taxon>NPAAA clade</taxon>
        <taxon>Hologalegina</taxon>
        <taxon>IRL clade</taxon>
        <taxon>Trifolieae</taxon>
        <taxon>Medicago</taxon>
    </lineage>
</organism>
<reference evidence="2 4" key="2">
    <citation type="journal article" date="2014" name="BMC Genomics">
        <title>An improved genome release (version Mt4.0) for the model legume Medicago truncatula.</title>
        <authorList>
            <person name="Tang H."/>
            <person name="Krishnakumar V."/>
            <person name="Bidwell S."/>
            <person name="Rosen B."/>
            <person name="Chan A."/>
            <person name="Zhou S."/>
            <person name="Gentzbittel L."/>
            <person name="Childs K.L."/>
            <person name="Yandell M."/>
            <person name="Gundlach H."/>
            <person name="Mayer K.F."/>
            <person name="Schwartz D.C."/>
            <person name="Town C.D."/>
        </authorList>
    </citation>
    <scope>GENOME REANNOTATION</scope>
    <source>
        <strain evidence="3 4">cv. Jemalong A17</strain>
    </source>
</reference>
<dbReference type="EMBL" id="CM001221">
    <property type="protein sequence ID" value="AES94110.2"/>
    <property type="molecule type" value="Genomic_DNA"/>
</dbReference>
<proteinExistence type="predicted"/>
<feature type="transmembrane region" description="Helical" evidence="1">
    <location>
        <begin position="238"/>
        <end position="256"/>
    </location>
</feature>
<evidence type="ECO:0000256" key="1">
    <source>
        <dbReference type="SAM" id="Phobius"/>
    </source>
</evidence>
<accession>A0A0C3XAS5</accession>
<keyword evidence="1" id="KW-1133">Transmembrane helix</keyword>
<gene>
    <name evidence="2" type="ordered locus">MTR_5g010870</name>
</gene>
<protein>
    <submittedName>
        <fullName evidence="2">Transmembrane protein, putative</fullName>
    </submittedName>
</protein>
<dbReference type="Proteomes" id="UP000002051">
    <property type="component" value="Chromosome 5"/>
</dbReference>
<keyword evidence="1" id="KW-0472">Membrane</keyword>
<feature type="transmembrane region" description="Helical" evidence="1">
    <location>
        <begin position="166"/>
        <end position="184"/>
    </location>
</feature>
<dbReference type="EnsemblPlants" id="AES94110">
    <property type="protein sequence ID" value="AES94110"/>
    <property type="gene ID" value="MTR_5g010870"/>
</dbReference>
<name>G7KDH5_MEDTR</name>
<reference evidence="3" key="3">
    <citation type="submission" date="2015-04" db="UniProtKB">
        <authorList>
            <consortium name="EnsemblPlants"/>
        </authorList>
    </citation>
    <scope>IDENTIFICATION</scope>
    <source>
        <strain evidence="3">cv. Jemalong A17</strain>
    </source>
</reference>
<evidence type="ECO:0000313" key="3">
    <source>
        <dbReference type="EnsemblPlants" id="AES94110"/>
    </source>
</evidence>
<sequence length="315" mass="35193">MEGGNHGNYSMQSAYKLCINELINVGHLKMKGVVGNWDCIWCLKVPSKVKNLICVSLRLLFGVFGKVVISASRRMFVNNSSIFFGALSSYFKAGAGAAVHQCRFDSSAGKKTRYAKFGRFVLARTECHSSICFINEGEACGLLSAVCSYINELLLILQLNHIDHCFYLLLLLAFFVFSGQVFSGDIEHKQDGIEFNQDGTDADQALPLLHHILFYMYYVSHFHIISSCNGDVLRFATYGFPFLALGGTVAWDFGFVRDMYGNALMRLLKSLELHYEIGGDWKHYCTLRRLSRGTAIKIGAPVVGRNSVLFITLIV</sequence>
<reference evidence="2 4" key="1">
    <citation type="journal article" date="2011" name="Nature">
        <title>The Medicago genome provides insight into the evolution of rhizobial symbioses.</title>
        <authorList>
            <person name="Young N.D."/>
            <person name="Debelle F."/>
            <person name="Oldroyd G.E."/>
            <person name="Geurts R."/>
            <person name="Cannon S.B."/>
            <person name="Udvardi M.K."/>
            <person name="Benedito V.A."/>
            <person name="Mayer K.F."/>
            <person name="Gouzy J."/>
            <person name="Schoof H."/>
            <person name="Van de Peer Y."/>
            <person name="Proost S."/>
            <person name="Cook D.R."/>
            <person name="Meyers B.C."/>
            <person name="Spannagl M."/>
            <person name="Cheung F."/>
            <person name="De Mita S."/>
            <person name="Krishnakumar V."/>
            <person name="Gundlach H."/>
            <person name="Zhou S."/>
            <person name="Mudge J."/>
            <person name="Bharti A.K."/>
            <person name="Murray J.D."/>
            <person name="Naoumkina M.A."/>
            <person name="Rosen B."/>
            <person name="Silverstein K.A."/>
            <person name="Tang H."/>
            <person name="Rombauts S."/>
            <person name="Zhao P.X."/>
            <person name="Zhou P."/>
            <person name="Barbe V."/>
            <person name="Bardou P."/>
            <person name="Bechner M."/>
            <person name="Bellec A."/>
            <person name="Berger A."/>
            <person name="Berges H."/>
            <person name="Bidwell S."/>
            <person name="Bisseling T."/>
            <person name="Choisne N."/>
            <person name="Couloux A."/>
            <person name="Denny R."/>
            <person name="Deshpande S."/>
            <person name="Dai X."/>
            <person name="Doyle J.J."/>
            <person name="Dudez A.M."/>
            <person name="Farmer A.D."/>
            <person name="Fouteau S."/>
            <person name="Franken C."/>
            <person name="Gibelin C."/>
            <person name="Gish J."/>
            <person name="Goldstein S."/>
            <person name="Gonzalez A.J."/>
            <person name="Green P.J."/>
            <person name="Hallab A."/>
            <person name="Hartog M."/>
            <person name="Hua A."/>
            <person name="Humphray S.J."/>
            <person name="Jeong D.H."/>
            <person name="Jing Y."/>
            <person name="Jocker A."/>
            <person name="Kenton S.M."/>
            <person name="Kim D.J."/>
            <person name="Klee K."/>
            <person name="Lai H."/>
            <person name="Lang C."/>
            <person name="Lin S."/>
            <person name="Macmil S.L."/>
            <person name="Magdelenat G."/>
            <person name="Matthews L."/>
            <person name="McCorrison J."/>
            <person name="Monaghan E.L."/>
            <person name="Mun J.H."/>
            <person name="Najar F.Z."/>
            <person name="Nicholson C."/>
            <person name="Noirot C."/>
            <person name="O'Bleness M."/>
            <person name="Paule C.R."/>
            <person name="Poulain J."/>
            <person name="Prion F."/>
            <person name="Qin B."/>
            <person name="Qu C."/>
            <person name="Retzel E.F."/>
            <person name="Riddle C."/>
            <person name="Sallet E."/>
            <person name="Samain S."/>
            <person name="Samson N."/>
            <person name="Sanders I."/>
            <person name="Saurat O."/>
            <person name="Scarpelli C."/>
            <person name="Schiex T."/>
            <person name="Segurens B."/>
            <person name="Severin A.J."/>
            <person name="Sherrier D.J."/>
            <person name="Shi R."/>
            <person name="Sims S."/>
            <person name="Singer S.R."/>
            <person name="Sinharoy S."/>
            <person name="Sterck L."/>
            <person name="Viollet A."/>
            <person name="Wang B.B."/>
            <person name="Wang K."/>
            <person name="Wang M."/>
            <person name="Wang X."/>
            <person name="Warfsmann J."/>
            <person name="Weissenbach J."/>
            <person name="White D.D."/>
            <person name="White J.D."/>
            <person name="Wiley G.B."/>
            <person name="Wincker P."/>
            <person name="Xing Y."/>
            <person name="Yang L."/>
            <person name="Yao Z."/>
            <person name="Ying F."/>
            <person name="Zhai J."/>
            <person name="Zhou L."/>
            <person name="Zuber A."/>
            <person name="Denarie J."/>
            <person name="Dixon R.A."/>
            <person name="May G.D."/>
            <person name="Schwartz D.C."/>
            <person name="Rogers J."/>
            <person name="Quetier F."/>
            <person name="Town C.D."/>
            <person name="Roe B.A."/>
        </authorList>
    </citation>
    <scope>NUCLEOTIDE SEQUENCE [LARGE SCALE GENOMIC DNA]</scope>
    <source>
        <strain evidence="2">A17</strain>
        <strain evidence="3 4">cv. Jemalong A17</strain>
    </source>
</reference>
<accession>G7KDH5</accession>
<evidence type="ECO:0000313" key="2">
    <source>
        <dbReference type="EMBL" id="AES94110.2"/>
    </source>
</evidence>
<keyword evidence="1 2" id="KW-0812">Transmembrane</keyword>
<dbReference type="AlphaFoldDB" id="G7KDH5"/>